<accession>A0ACC0K2Y4</accession>
<comment type="caution">
    <text evidence="1">The sequence shown here is derived from an EMBL/GenBank/DDBJ whole genome shotgun (WGS) entry which is preliminary data.</text>
</comment>
<organism evidence="1 2">
    <name type="scientific">Choristoneura fumiferana</name>
    <name type="common">Spruce budworm moth</name>
    <name type="synonym">Archips fumiferana</name>
    <dbReference type="NCBI Taxonomy" id="7141"/>
    <lineage>
        <taxon>Eukaryota</taxon>
        <taxon>Metazoa</taxon>
        <taxon>Ecdysozoa</taxon>
        <taxon>Arthropoda</taxon>
        <taxon>Hexapoda</taxon>
        <taxon>Insecta</taxon>
        <taxon>Pterygota</taxon>
        <taxon>Neoptera</taxon>
        <taxon>Endopterygota</taxon>
        <taxon>Lepidoptera</taxon>
        <taxon>Glossata</taxon>
        <taxon>Ditrysia</taxon>
        <taxon>Tortricoidea</taxon>
        <taxon>Tortricidae</taxon>
        <taxon>Tortricinae</taxon>
        <taxon>Choristoneura</taxon>
    </lineage>
</organism>
<sequence length="354" mass="40213">MWRPSFTIFRKLVIPSLKENVNLAKIYYSTKGRLPRSTAKLTLISASVGVLVGAGYGGYTHYKINAKKQSAPIENQEYTFLKEAPQYTPQYRIINESDTSNLQLVLFQYRTCPFCCKVRAYLDSRGISYDVVEVDAVLRQAIKWSGYKKVPILLAKVDGGYQQLMDSSAIVSVLETFMRDKSSQLQDVVKFYPITKEEREWRQWADRVLVHTLSPNVYRTASEALETFKWFEKVGGWKESFPSWECSLMVYGGAAAMWIIAKRLKARHHLKDDVRQSLYDAANEWTGALKKKGTKFLGGGQPNLADVAVYGVLSSIEGCQAFQDLRNHSDIGVWYDDIKNTIGRRQGKVIANQA</sequence>
<keyword evidence="2" id="KW-1185">Reference proteome</keyword>
<evidence type="ECO:0000313" key="1">
    <source>
        <dbReference type="EMBL" id="KAI8430782.1"/>
    </source>
</evidence>
<dbReference type="Proteomes" id="UP001064048">
    <property type="component" value="Chromosome Z"/>
</dbReference>
<proteinExistence type="predicted"/>
<evidence type="ECO:0000313" key="2">
    <source>
        <dbReference type="Proteomes" id="UP001064048"/>
    </source>
</evidence>
<reference evidence="1 2" key="1">
    <citation type="journal article" date="2022" name="Genome Biol. Evol.">
        <title>The Spruce Budworm Genome: Reconstructing the Evolutionary History of Antifreeze Proteins.</title>
        <authorList>
            <person name="Beliveau C."/>
            <person name="Gagne P."/>
            <person name="Picq S."/>
            <person name="Vernygora O."/>
            <person name="Keeling C.I."/>
            <person name="Pinkney K."/>
            <person name="Doucet D."/>
            <person name="Wen F."/>
            <person name="Johnston J.S."/>
            <person name="Maaroufi H."/>
            <person name="Boyle B."/>
            <person name="Laroche J."/>
            <person name="Dewar K."/>
            <person name="Juretic N."/>
            <person name="Blackburn G."/>
            <person name="Nisole A."/>
            <person name="Brunet B."/>
            <person name="Brandao M."/>
            <person name="Lumley L."/>
            <person name="Duan J."/>
            <person name="Quan G."/>
            <person name="Lucarotti C.J."/>
            <person name="Roe A.D."/>
            <person name="Sperling F.A.H."/>
            <person name="Levesque R.C."/>
            <person name="Cusson M."/>
        </authorList>
    </citation>
    <scope>NUCLEOTIDE SEQUENCE [LARGE SCALE GENOMIC DNA]</scope>
    <source>
        <strain evidence="1">Glfc:IPQL:Cfum</strain>
    </source>
</reference>
<gene>
    <name evidence="1" type="ORF">MSG28_000944</name>
</gene>
<name>A0ACC0K2Y4_CHOFU</name>
<protein>
    <submittedName>
        <fullName evidence="1">Uncharacterized protein</fullName>
    </submittedName>
</protein>
<dbReference type="EMBL" id="CM046131">
    <property type="protein sequence ID" value="KAI8430782.1"/>
    <property type="molecule type" value="Genomic_DNA"/>
</dbReference>